<evidence type="ECO:0000313" key="2">
    <source>
        <dbReference type="Proteomes" id="UP000188603"/>
    </source>
</evidence>
<evidence type="ECO:0000313" key="1">
    <source>
        <dbReference type="EMBL" id="AQS57023.1"/>
    </source>
</evidence>
<dbReference type="AlphaFoldDB" id="A0A1U9KAL4"/>
<name>A0A1U9KAL4_9BACL</name>
<dbReference type="KEGG" id="ntr:B0W44_15960"/>
<reference evidence="1 2" key="1">
    <citation type="journal article" date="2015" name="Int. J. Syst. Evol. Microbiol.">
        <title>Novibacillus thermophilus gen. nov., sp. nov., a Gram-staining-negative and moderately thermophilic member of the family Thermoactinomycetaceae.</title>
        <authorList>
            <person name="Yang G."/>
            <person name="Chen J."/>
            <person name="Zhou S."/>
        </authorList>
    </citation>
    <scope>NUCLEOTIDE SEQUENCE [LARGE SCALE GENOMIC DNA]</scope>
    <source>
        <strain evidence="1 2">SG-1</strain>
    </source>
</reference>
<gene>
    <name evidence="1" type="ORF">B0W44_15960</name>
</gene>
<proteinExistence type="predicted"/>
<accession>A0A1U9KAL4</accession>
<keyword evidence="2" id="KW-1185">Reference proteome</keyword>
<dbReference type="EMBL" id="CP019699">
    <property type="protein sequence ID" value="AQS57023.1"/>
    <property type="molecule type" value="Genomic_DNA"/>
</dbReference>
<protein>
    <submittedName>
        <fullName evidence="1">Uncharacterized protein</fullName>
    </submittedName>
</protein>
<dbReference type="OrthoDB" id="2614557at2"/>
<sequence length="108" mass="12969">MHEGGLILIKVDIDFDNEQFRKVLQEELEKWESKKQNYTKWPPLLSRNQLMEFLGIKANKASELLNRQDFPVTREFGHPKVPTHLLMKWIEEHTQWVEKNTSYFDKAI</sequence>
<dbReference type="Proteomes" id="UP000188603">
    <property type="component" value="Chromosome"/>
</dbReference>
<organism evidence="1 2">
    <name type="scientific">Novibacillus thermophilus</name>
    <dbReference type="NCBI Taxonomy" id="1471761"/>
    <lineage>
        <taxon>Bacteria</taxon>
        <taxon>Bacillati</taxon>
        <taxon>Bacillota</taxon>
        <taxon>Bacilli</taxon>
        <taxon>Bacillales</taxon>
        <taxon>Thermoactinomycetaceae</taxon>
        <taxon>Novibacillus</taxon>
    </lineage>
</organism>
<dbReference type="STRING" id="1471761.B0W44_15960"/>